<keyword evidence="7 11" id="KW-0812">Transmembrane</keyword>
<dbReference type="EMBL" id="MRWE01000008">
    <property type="protein sequence ID" value="ORJ26223.1"/>
    <property type="molecule type" value="Genomic_DNA"/>
</dbReference>
<dbReference type="AlphaFoldDB" id="A0A1X0WHM7"/>
<dbReference type="InterPro" id="IPR058533">
    <property type="entry name" value="Cation_efflux_TM"/>
</dbReference>
<dbReference type="STRING" id="1646377.BS640_06520"/>
<dbReference type="InterPro" id="IPR036837">
    <property type="entry name" value="Cation_efflux_CTD_sf"/>
</dbReference>
<dbReference type="Proteomes" id="UP000192536">
    <property type="component" value="Unassembled WGS sequence"/>
</dbReference>
<evidence type="ECO:0000256" key="5">
    <source>
        <dbReference type="ARBA" id="ARBA00022496"/>
    </source>
</evidence>
<dbReference type="Gene3D" id="1.20.1510.10">
    <property type="entry name" value="Cation efflux protein transmembrane domain"/>
    <property type="match status" value="1"/>
</dbReference>
<evidence type="ECO:0000256" key="1">
    <source>
        <dbReference type="ARBA" id="ARBA00004141"/>
    </source>
</evidence>
<evidence type="ECO:0000256" key="11">
    <source>
        <dbReference type="SAM" id="Phobius"/>
    </source>
</evidence>
<dbReference type="PANTHER" id="PTHR43840:SF41">
    <property type="entry name" value="CATION-EFFLUX PUMP FIEF"/>
    <property type="match status" value="1"/>
</dbReference>
<dbReference type="InterPro" id="IPR050291">
    <property type="entry name" value="CDF_Transporter"/>
</dbReference>
<keyword evidence="9 11" id="KW-1133">Transmembrane helix</keyword>
<evidence type="ECO:0000259" key="12">
    <source>
        <dbReference type="Pfam" id="PF01545"/>
    </source>
</evidence>
<feature type="transmembrane region" description="Helical" evidence="11">
    <location>
        <begin position="90"/>
        <end position="109"/>
    </location>
</feature>
<name>A0A1X0WHM7_9GAMM</name>
<dbReference type="InterPro" id="IPR002524">
    <property type="entry name" value="Cation_efflux"/>
</dbReference>
<dbReference type="GO" id="GO:0005886">
    <property type="term" value="C:plasma membrane"/>
    <property type="evidence" value="ECO:0007669"/>
    <property type="project" value="TreeGrafter"/>
</dbReference>
<dbReference type="PANTHER" id="PTHR43840">
    <property type="entry name" value="MITOCHONDRIAL METAL TRANSPORTER 1-RELATED"/>
    <property type="match status" value="1"/>
</dbReference>
<evidence type="ECO:0000256" key="7">
    <source>
        <dbReference type="ARBA" id="ARBA00022692"/>
    </source>
</evidence>
<feature type="domain" description="Cation efflux protein transmembrane" evidence="12">
    <location>
        <begin position="24"/>
        <end position="217"/>
    </location>
</feature>
<evidence type="ECO:0000256" key="6">
    <source>
        <dbReference type="ARBA" id="ARBA00022519"/>
    </source>
</evidence>
<keyword evidence="5" id="KW-0410">Iron transport</keyword>
<feature type="transmembrane region" description="Helical" evidence="11">
    <location>
        <begin position="121"/>
        <end position="143"/>
    </location>
</feature>
<organism evidence="14 15">
    <name type="scientific">Rouxiella badensis</name>
    <dbReference type="NCBI Taxonomy" id="1646377"/>
    <lineage>
        <taxon>Bacteria</taxon>
        <taxon>Pseudomonadati</taxon>
        <taxon>Pseudomonadota</taxon>
        <taxon>Gammaproteobacteria</taxon>
        <taxon>Enterobacterales</taxon>
        <taxon>Yersiniaceae</taxon>
        <taxon>Rouxiella</taxon>
    </lineage>
</organism>
<evidence type="ECO:0000256" key="8">
    <source>
        <dbReference type="ARBA" id="ARBA00022906"/>
    </source>
</evidence>
<keyword evidence="3" id="KW-0813">Transport</keyword>
<keyword evidence="5" id="KW-0408">Iron</keyword>
<feature type="domain" description="Cation efflux protein cytoplasmic" evidence="13">
    <location>
        <begin position="222"/>
        <end position="297"/>
    </location>
</feature>
<proteinExistence type="inferred from homology"/>
<dbReference type="Pfam" id="PF16916">
    <property type="entry name" value="ZT_dimer"/>
    <property type="match status" value="1"/>
</dbReference>
<feature type="transmembrane region" description="Helical" evidence="11">
    <location>
        <begin position="47"/>
        <end position="70"/>
    </location>
</feature>
<dbReference type="NCBIfam" id="TIGR01297">
    <property type="entry name" value="CDF"/>
    <property type="match status" value="1"/>
</dbReference>
<evidence type="ECO:0000313" key="14">
    <source>
        <dbReference type="EMBL" id="ORJ26223.1"/>
    </source>
</evidence>
<sequence>MTNTPTSPVSPDMPYKGLTRMASLVSLIVALVLVGVKVWAWAATGSIALLTSAADGLVDVLASLVTLIGVRYAGRPADKGHRYGHGKAEAVAAFVQALLLGGAGLVLGVESIERLINPQPLAALGLGIWVIIGSSLAAVGLVLMQTYVVKRTGSTAIAADRAHYVTDVAVNIAVLLALVLEHYLGWTRADSTGALLISFYMLWNAKGMAADALKQLLDRELDVEDRKRVRAAVMSCEGVKGVHDIRTRNGGDRVFVEFHLEVDGKLSVDVGHDIGDAAEAAVRLLFTSADVTAHLEPAGIDDDRLDDLFK</sequence>
<dbReference type="SUPFAM" id="SSF161111">
    <property type="entry name" value="Cation efflux protein transmembrane domain-like"/>
    <property type="match status" value="1"/>
</dbReference>
<dbReference type="Gene3D" id="3.30.70.1350">
    <property type="entry name" value="Cation efflux protein, cytoplasmic domain"/>
    <property type="match status" value="1"/>
</dbReference>
<dbReference type="GO" id="GO:0015093">
    <property type="term" value="F:ferrous iron transmembrane transporter activity"/>
    <property type="evidence" value="ECO:0007669"/>
    <property type="project" value="TreeGrafter"/>
</dbReference>
<comment type="caution">
    <text evidence="14">The sequence shown here is derived from an EMBL/GenBank/DDBJ whole genome shotgun (WGS) entry which is preliminary data.</text>
</comment>
<dbReference type="Pfam" id="PF01545">
    <property type="entry name" value="Cation_efflux"/>
    <property type="match status" value="1"/>
</dbReference>
<evidence type="ECO:0000256" key="4">
    <source>
        <dbReference type="ARBA" id="ARBA00022475"/>
    </source>
</evidence>
<keyword evidence="4" id="KW-1003">Cell membrane</keyword>
<dbReference type="GO" id="GO:0015341">
    <property type="term" value="F:zinc efflux antiporter activity"/>
    <property type="evidence" value="ECO:0007669"/>
    <property type="project" value="TreeGrafter"/>
</dbReference>
<keyword evidence="6" id="KW-0997">Cell inner membrane</keyword>
<keyword evidence="8" id="KW-0406">Ion transport</keyword>
<dbReference type="GO" id="GO:0006882">
    <property type="term" value="P:intracellular zinc ion homeostasis"/>
    <property type="evidence" value="ECO:0007669"/>
    <property type="project" value="TreeGrafter"/>
</dbReference>
<feature type="transmembrane region" description="Helical" evidence="11">
    <location>
        <begin position="164"/>
        <end position="185"/>
    </location>
</feature>
<evidence type="ECO:0000256" key="9">
    <source>
        <dbReference type="ARBA" id="ARBA00022989"/>
    </source>
</evidence>
<dbReference type="GO" id="GO:0015086">
    <property type="term" value="F:cadmium ion transmembrane transporter activity"/>
    <property type="evidence" value="ECO:0007669"/>
    <property type="project" value="TreeGrafter"/>
</dbReference>
<dbReference type="InterPro" id="IPR027469">
    <property type="entry name" value="Cation_efflux_TMD_sf"/>
</dbReference>
<evidence type="ECO:0000259" key="13">
    <source>
        <dbReference type="Pfam" id="PF16916"/>
    </source>
</evidence>
<comment type="similarity">
    <text evidence="2">Belongs to the cation diffusion facilitator (CDF) transporter (TC 2.A.4) family. FieF subfamily.</text>
</comment>
<accession>A0A1X0WHM7</accession>
<comment type="subcellular location">
    <subcellularLocation>
        <location evidence="1">Membrane</location>
        <topology evidence="1">Multi-pass membrane protein</topology>
    </subcellularLocation>
</comment>
<keyword evidence="8" id="KW-0862">Zinc</keyword>
<evidence type="ECO:0000313" key="15">
    <source>
        <dbReference type="Proteomes" id="UP000192536"/>
    </source>
</evidence>
<evidence type="ECO:0000256" key="2">
    <source>
        <dbReference type="ARBA" id="ARBA00010212"/>
    </source>
</evidence>
<gene>
    <name evidence="14" type="ORF">BS640_06520</name>
</gene>
<keyword evidence="15" id="KW-1185">Reference proteome</keyword>
<evidence type="ECO:0000256" key="3">
    <source>
        <dbReference type="ARBA" id="ARBA00022448"/>
    </source>
</evidence>
<dbReference type="RefSeq" id="WP_084912216.1">
    <property type="nucleotide sequence ID" value="NZ_MRWE01000008.1"/>
</dbReference>
<reference evidence="14 15" key="1">
    <citation type="journal article" date="2017" name="Int. J. Syst. Evol. Microbiol.">
        <title>Rouxiella badensis sp. nov. and Rouxiella silvae sp. nov. isolated from peat bog soil in Germany and emendation of the genus description.</title>
        <authorList>
            <person name="Le Fleche-Mateos A."/>
            <person name="Kugler J.H."/>
            <person name="Hansen S.H."/>
            <person name="Syldatk C."/>
            <person name="Hausmann R."/>
            <person name="Lomprez F."/>
            <person name="Vandenbogaert M."/>
            <person name="Manuguerra J.C."/>
            <person name="Grimont P.A."/>
        </authorList>
    </citation>
    <scope>NUCLEOTIDE SEQUENCE [LARGE SCALE GENOMIC DNA]</scope>
    <source>
        <strain evidence="14 15">DSM 100043</strain>
    </source>
</reference>
<protein>
    <submittedName>
        <fullName evidence="14">Transporter</fullName>
    </submittedName>
</protein>
<evidence type="ECO:0000256" key="10">
    <source>
        <dbReference type="ARBA" id="ARBA00023136"/>
    </source>
</evidence>
<dbReference type="InterPro" id="IPR027470">
    <property type="entry name" value="Cation_efflux_CTD"/>
</dbReference>
<keyword evidence="10 11" id="KW-0472">Membrane</keyword>
<dbReference type="SUPFAM" id="SSF160240">
    <property type="entry name" value="Cation efflux protein cytoplasmic domain-like"/>
    <property type="match status" value="1"/>
</dbReference>
<keyword evidence="8" id="KW-0864">Zinc transport</keyword>
<feature type="transmembrane region" description="Helical" evidence="11">
    <location>
        <begin position="21"/>
        <end position="41"/>
    </location>
</feature>